<reference evidence="1 2" key="1">
    <citation type="submission" date="2018-06" db="EMBL/GenBank/DDBJ databases">
        <title>Complete Genome Sequence of Ehrlichia minasensis Isolated From Cattle.</title>
        <authorList>
            <person name="Aguiar D.M."/>
            <person name="Araujo J.P.A.Jr."/>
            <person name="Nakazato L."/>
            <person name="Bard E."/>
            <person name="Cabezas-Cruz A."/>
        </authorList>
    </citation>
    <scope>NUCLEOTIDE SEQUENCE [LARGE SCALE GENOMIC DNA]</scope>
    <source>
        <strain evidence="1 2">B11</strain>
    </source>
</reference>
<dbReference type="AlphaFoldDB" id="A0A4Q6I4X4"/>
<comment type="caution">
    <text evidence="1">The sequence shown here is derived from an EMBL/GenBank/DDBJ whole genome shotgun (WGS) entry which is preliminary data.</text>
</comment>
<protein>
    <submittedName>
        <fullName evidence="1">Uncharacterized protein</fullName>
    </submittedName>
</protein>
<organism evidence="1 2">
    <name type="scientific">Ehrlichia minasensis</name>
    <dbReference type="NCBI Taxonomy" id="1242993"/>
    <lineage>
        <taxon>Bacteria</taxon>
        <taxon>Pseudomonadati</taxon>
        <taxon>Pseudomonadota</taxon>
        <taxon>Alphaproteobacteria</taxon>
        <taxon>Rickettsiales</taxon>
        <taxon>Anaplasmataceae</taxon>
        <taxon>Ehrlichia</taxon>
    </lineage>
</organism>
<name>A0A4Q6I4X4_9RICK</name>
<dbReference type="Proteomes" id="UP000293377">
    <property type="component" value="Unassembled WGS sequence"/>
</dbReference>
<evidence type="ECO:0000313" key="2">
    <source>
        <dbReference type="Proteomes" id="UP000293377"/>
    </source>
</evidence>
<accession>A0A4Q6I4X4</accession>
<proteinExistence type="predicted"/>
<gene>
    <name evidence="1" type="ORF">DRF75_01195</name>
</gene>
<keyword evidence="2" id="KW-1185">Reference proteome</keyword>
<dbReference type="EMBL" id="QOHL01000003">
    <property type="protein sequence ID" value="RZB12955.1"/>
    <property type="molecule type" value="Genomic_DNA"/>
</dbReference>
<evidence type="ECO:0000313" key="1">
    <source>
        <dbReference type="EMBL" id="RZB12955.1"/>
    </source>
</evidence>
<sequence length="62" mass="7302">MADIYCVLYFTLGMHLFMKQLFVKQYVAKSNLLEQSVDKSYCRICGNMYNTLVKSGFFVRLM</sequence>